<keyword evidence="3" id="KW-0804">Transcription</keyword>
<dbReference type="PROSITE" id="PS00041">
    <property type="entry name" value="HTH_ARAC_FAMILY_1"/>
    <property type="match status" value="1"/>
</dbReference>
<dbReference type="RefSeq" id="WP_371720373.1">
    <property type="nucleotide sequence ID" value="NZ_JBGOOF010000053.1"/>
</dbReference>
<dbReference type="Pfam" id="PF12833">
    <property type="entry name" value="HTH_18"/>
    <property type="match status" value="1"/>
</dbReference>
<feature type="domain" description="HTH araC/xylS-type" evidence="4">
    <location>
        <begin position="167"/>
        <end position="265"/>
    </location>
</feature>
<dbReference type="EMBL" id="JBGOOS010000058">
    <property type="protein sequence ID" value="MEZ8211525.1"/>
    <property type="molecule type" value="Genomic_DNA"/>
</dbReference>
<keyword evidence="1" id="KW-0805">Transcription regulation</keyword>
<gene>
    <name evidence="5" type="ORF">ACED39_22440</name>
</gene>
<evidence type="ECO:0000313" key="5">
    <source>
        <dbReference type="EMBL" id="MEZ8211525.1"/>
    </source>
</evidence>
<evidence type="ECO:0000313" key="6">
    <source>
        <dbReference type="Proteomes" id="UP001569151"/>
    </source>
</evidence>
<proteinExistence type="predicted"/>
<dbReference type="Proteomes" id="UP001569151">
    <property type="component" value="Unassembled WGS sequence"/>
</dbReference>
<dbReference type="Gene3D" id="1.10.10.60">
    <property type="entry name" value="Homeodomain-like"/>
    <property type="match status" value="2"/>
</dbReference>
<name>A0ABV4MPM3_9VIBR</name>
<evidence type="ECO:0000256" key="2">
    <source>
        <dbReference type="ARBA" id="ARBA00023125"/>
    </source>
</evidence>
<dbReference type="PRINTS" id="PR00032">
    <property type="entry name" value="HTHARAC"/>
</dbReference>
<evidence type="ECO:0000259" key="4">
    <source>
        <dbReference type="PROSITE" id="PS01124"/>
    </source>
</evidence>
<dbReference type="InterPro" id="IPR009057">
    <property type="entry name" value="Homeodomain-like_sf"/>
</dbReference>
<comment type="caution">
    <text evidence="5">The sequence shown here is derived from an EMBL/GenBank/DDBJ whole genome shotgun (WGS) entry which is preliminary data.</text>
</comment>
<evidence type="ECO:0000256" key="1">
    <source>
        <dbReference type="ARBA" id="ARBA00023015"/>
    </source>
</evidence>
<keyword evidence="6" id="KW-1185">Reference proteome</keyword>
<dbReference type="PROSITE" id="PS01124">
    <property type="entry name" value="HTH_ARAC_FAMILY_2"/>
    <property type="match status" value="1"/>
</dbReference>
<organism evidence="5 6">
    <name type="scientific">Vibrio bivalvicida</name>
    <dbReference type="NCBI Taxonomy" id="1276888"/>
    <lineage>
        <taxon>Bacteria</taxon>
        <taxon>Pseudomonadati</taxon>
        <taxon>Pseudomonadota</taxon>
        <taxon>Gammaproteobacteria</taxon>
        <taxon>Vibrionales</taxon>
        <taxon>Vibrionaceae</taxon>
        <taxon>Vibrio</taxon>
        <taxon>Vibrio oreintalis group</taxon>
    </lineage>
</organism>
<dbReference type="PANTHER" id="PTHR43280:SF10">
    <property type="entry name" value="REGULATORY PROTEIN POCR"/>
    <property type="match status" value="1"/>
</dbReference>
<sequence>MSNPAEFNALIFNDDPEFSPSSEALNSDVCHSLLLIMSGSAEICDKNSGVPLSRIHAGTICYFPYTSVINLNLTDNSKAIVIKIKPQDIELSLIKMEEGDMNFIEKKNLKRRGPRVSSCILQSLQEQTMQSVDKDTSRLLIISLISSVLFLFRNPLSEIPRRKSLIDEIKTYINDNYRNFISRDTIANQFFISSAYLSKIFQDEENIGFNKYVISVRIENAKFMLKDNTIKIKDVARLSGFSDANYFCKIFKEKTRRSPSEYREHYLSVSKDNC</sequence>
<dbReference type="InterPro" id="IPR020449">
    <property type="entry name" value="Tscrpt_reg_AraC-type_HTH"/>
</dbReference>
<keyword evidence="2" id="KW-0238">DNA-binding</keyword>
<protein>
    <submittedName>
        <fullName evidence="5">Helix-turn-helix transcriptional regulator</fullName>
    </submittedName>
</protein>
<dbReference type="SUPFAM" id="SSF46689">
    <property type="entry name" value="Homeodomain-like"/>
    <property type="match status" value="1"/>
</dbReference>
<dbReference type="SMART" id="SM00342">
    <property type="entry name" value="HTH_ARAC"/>
    <property type="match status" value="1"/>
</dbReference>
<evidence type="ECO:0000256" key="3">
    <source>
        <dbReference type="ARBA" id="ARBA00023163"/>
    </source>
</evidence>
<dbReference type="PANTHER" id="PTHR43280">
    <property type="entry name" value="ARAC-FAMILY TRANSCRIPTIONAL REGULATOR"/>
    <property type="match status" value="1"/>
</dbReference>
<dbReference type="InterPro" id="IPR018062">
    <property type="entry name" value="HTH_AraC-typ_CS"/>
</dbReference>
<dbReference type="InterPro" id="IPR018060">
    <property type="entry name" value="HTH_AraC"/>
</dbReference>
<accession>A0ABV4MPM3</accession>
<reference evidence="5 6" key="1">
    <citation type="submission" date="2024-06" db="EMBL/GenBank/DDBJ databases">
        <authorList>
            <person name="Steensen K."/>
            <person name="Seneca J."/>
            <person name="Bartlau N."/>
            <person name="Yu A.X."/>
            <person name="Polz M.F."/>
        </authorList>
    </citation>
    <scope>NUCLEOTIDE SEQUENCE [LARGE SCALE GENOMIC DNA]</scope>
    <source>
        <strain evidence="5 6">1F146</strain>
    </source>
</reference>